<protein>
    <submittedName>
        <fullName evidence="1">Uncharacterized protein</fullName>
    </submittedName>
</protein>
<accession>A0A0A9CKA2</accession>
<reference evidence="1" key="2">
    <citation type="journal article" date="2015" name="Data Brief">
        <title>Shoot transcriptome of the giant reed, Arundo donax.</title>
        <authorList>
            <person name="Barrero R.A."/>
            <person name="Guerrero F.D."/>
            <person name="Moolhuijzen P."/>
            <person name="Goolsby J.A."/>
            <person name="Tidwell J."/>
            <person name="Bellgard S.E."/>
            <person name="Bellgard M.I."/>
        </authorList>
    </citation>
    <scope>NUCLEOTIDE SEQUENCE</scope>
    <source>
        <tissue evidence="1">Shoot tissue taken approximately 20 cm above the soil surface</tissue>
    </source>
</reference>
<evidence type="ECO:0000313" key="1">
    <source>
        <dbReference type="EMBL" id="JAD74888.1"/>
    </source>
</evidence>
<proteinExistence type="predicted"/>
<dbReference type="EMBL" id="GBRH01223007">
    <property type="protein sequence ID" value="JAD74888.1"/>
    <property type="molecule type" value="Transcribed_RNA"/>
</dbReference>
<name>A0A0A9CKA2_ARUDO</name>
<dbReference type="AlphaFoldDB" id="A0A0A9CKA2"/>
<reference evidence="1" key="1">
    <citation type="submission" date="2014-09" db="EMBL/GenBank/DDBJ databases">
        <authorList>
            <person name="Magalhaes I.L.F."/>
            <person name="Oliveira U."/>
            <person name="Santos F.R."/>
            <person name="Vidigal T.H.D.A."/>
            <person name="Brescovit A.D."/>
            <person name="Santos A.J."/>
        </authorList>
    </citation>
    <scope>NUCLEOTIDE SEQUENCE</scope>
    <source>
        <tissue evidence="1">Shoot tissue taken approximately 20 cm above the soil surface</tissue>
    </source>
</reference>
<organism evidence="1">
    <name type="scientific">Arundo donax</name>
    <name type="common">Giant reed</name>
    <name type="synonym">Donax arundinaceus</name>
    <dbReference type="NCBI Taxonomy" id="35708"/>
    <lineage>
        <taxon>Eukaryota</taxon>
        <taxon>Viridiplantae</taxon>
        <taxon>Streptophyta</taxon>
        <taxon>Embryophyta</taxon>
        <taxon>Tracheophyta</taxon>
        <taxon>Spermatophyta</taxon>
        <taxon>Magnoliopsida</taxon>
        <taxon>Liliopsida</taxon>
        <taxon>Poales</taxon>
        <taxon>Poaceae</taxon>
        <taxon>PACMAD clade</taxon>
        <taxon>Arundinoideae</taxon>
        <taxon>Arundineae</taxon>
        <taxon>Arundo</taxon>
    </lineage>
</organism>
<sequence>MMNRIKMLYNKLILRVIDTFGIRHHLKMRTTILKMGSLNMMRMMTLMFMTGRPLVMRTMIMAMMI</sequence>